<dbReference type="STRING" id="59895.A0A103XH22"/>
<evidence type="ECO:0000256" key="2">
    <source>
        <dbReference type="ARBA" id="ARBA00005885"/>
    </source>
</evidence>
<keyword evidence="5" id="KW-0206">Cytoskeleton</keyword>
<dbReference type="OMA" id="SSANQDM"/>
<evidence type="ECO:0000256" key="1">
    <source>
        <dbReference type="ARBA" id="ARBA00004245"/>
    </source>
</evidence>
<comment type="caution">
    <text evidence="8">The sequence shown here is derived from an EMBL/GenBank/DDBJ whole genome shotgun (WGS) entry which is preliminary data.</text>
</comment>
<dbReference type="AlphaFoldDB" id="A0A103XH22"/>
<accession>A0A103XH22</accession>
<feature type="region of interest" description="Disordered" evidence="6">
    <location>
        <begin position="139"/>
        <end position="303"/>
    </location>
</feature>
<dbReference type="Gramene" id="KVH90560">
    <property type="protein sequence ID" value="KVH90560"/>
    <property type="gene ID" value="Ccrd_007423"/>
</dbReference>
<dbReference type="InterPro" id="IPR027329">
    <property type="entry name" value="TPX2_C"/>
</dbReference>
<dbReference type="GO" id="GO:0008017">
    <property type="term" value="F:microtubule binding"/>
    <property type="evidence" value="ECO:0007669"/>
    <property type="project" value="InterPro"/>
</dbReference>
<keyword evidence="4" id="KW-0493">Microtubule</keyword>
<keyword evidence="3" id="KW-0963">Cytoplasm</keyword>
<feature type="compositionally biased region" description="Low complexity" evidence="6">
    <location>
        <begin position="60"/>
        <end position="76"/>
    </location>
</feature>
<dbReference type="PANTHER" id="PTHR46372">
    <property type="entry name" value="PROTEIN WVD2-LIKE 3"/>
    <property type="match status" value="1"/>
</dbReference>
<comment type="subcellular location">
    <subcellularLocation>
        <location evidence="1">Cytoplasm</location>
        <location evidence="1">Cytoskeleton</location>
    </subcellularLocation>
</comment>
<dbReference type="Pfam" id="PF06886">
    <property type="entry name" value="TPX2"/>
    <property type="match status" value="1"/>
</dbReference>
<feature type="compositionally biased region" description="Polar residues" evidence="6">
    <location>
        <begin position="107"/>
        <end position="116"/>
    </location>
</feature>
<protein>
    <submittedName>
        <fullName evidence="8">TPX2, C-terminal domain-containing protein</fullName>
    </submittedName>
</protein>
<dbReference type="GO" id="GO:0000226">
    <property type="term" value="P:microtubule cytoskeleton organization"/>
    <property type="evidence" value="ECO:0007669"/>
    <property type="project" value="InterPro"/>
</dbReference>
<comment type="similarity">
    <text evidence="2">Belongs to the TPX2 family.</text>
</comment>
<evidence type="ECO:0000256" key="6">
    <source>
        <dbReference type="SAM" id="MobiDB-lite"/>
    </source>
</evidence>
<feature type="compositionally biased region" description="Basic and acidic residues" evidence="6">
    <location>
        <begin position="256"/>
        <end position="273"/>
    </location>
</feature>
<evidence type="ECO:0000256" key="4">
    <source>
        <dbReference type="ARBA" id="ARBA00022701"/>
    </source>
</evidence>
<evidence type="ECO:0000259" key="7">
    <source>
        <dbReference type="Pfam" id="PF06886"/>
    </source>
</evidence>
<dbReference type="EMBL" id="LEKV01005099">
    <property type="protein sequence ID" value="KVH90560.1"/>
    <property type="molecule type" value="Genomic_DNA"/>
</dbReference>
<proteinExistence type="inferred from homology"/>
<reference evidence="8 9" key="1">
    <citation type="journal article" date="2016" name="Sci. Rep.">
        <title>The genome sequence of the outbreeding globe artichoke constructed de novo incorporating a phase-aware low-pass sequencing strategy of F1 progeny.</title>
        <authorList>
            <person name="Scaglione D."/>
            <person name="Reyes-Chin-Wo S."/>
            <person name="Acquadro A."/>
            <person name="Froenicke L."/>
            <person name="Portis E."/>
            <person name="Beitel C."/>
            <person name="Tirone M."/>
            <person name="Mauro R."/>
            <person name="Lo Monaco A."/>
            <person name="Mauromicale G."/>
            <person name="Faccioli P."/>
            <person name="Cattivelli L."/>
            <person name="Rieseberg L."/>
            <person name="Michelmore R."/>
            <person name="Lanteri S."/>
        </authorList>
    </citation>
    <scope>NUCLEOTIDE SEQUENCE [LARGE SCALE GENOMIC DNA]</scope>
    <source>
        <strain evidence="8">2C</strain>
    </source>
</reference>
<gene>
    <name evidence="8" type="ORF">Ccrd_007423</name>
</gene>
<evidence type="ECO:0000256" key="5">
    <source>
        <dbReference type="ARBA" id="ARBA00023212"/>
    </source>
</evidence>
<evidence type="ECO:0000313" key="8">
    <source>
        <dbReference type="EMBL" id="KVH90560.1"/>
    </source>
</evidence>
<name>A0A103XH22_CYNCS</name>
<dbReference type="GO" id="GO:0005874">
    <property type="term" value="C:microtubule"/>
    <property type="evidence" value="ECO:0007669"/>
    <property type="project" value="UniProtKB-KW"/>
</dbReference>
<feature type="compositionally biased region" description="Basic and acidic residues" evidence="6">
    <location>
        <begin position="145"/>
        <end position="155"/>
    </location>
</feature>
<evidence type="ECO:0000313" key="9">
    <source>
        <dbReference type="Proteomes" id="UP000243975"/>
    </source>
</evidence>
<feature type="compositionally biased region" description="Polar residues" evidence="6">
    <location>
        <begin position="277"/>
        <end position="294"/>
    </location>
</feature>
<keyword evidence="9" id="KW-1185">Reference proteome</keyword>
<feature type="compositionally biased region" description="Basic and acidic residues" evidence="6">
    <location>
        <begin position="171"/>
        <end position="183"/>
    </location>
</feature>
<feature type="region of interest" description="Disordered" evidence="6">
    <location>
        <begin position="17"/>
        <end position="118"/>
    </location>
</feature>
<dbReference type="Proteomes" id="UP000243975">
    <property type="component" value="Unassembled WGS sequence"/>
</dbReference>
<feature type="compositionally biased region" description="Polar residues" evidence="6">
    <location>
        <begin position="201"/>
        <end position="211"/>
    </location>
</feature>
<organism evidence="8 9">
    <name type="scientific">Cynara cardunculus var. scolymus</name>
    <name type="common">Globe artichoke</name>
    <name type="synonym">Cynara scolymus</name>
    <dbReference type="NCBI Taxonomy" id="59895"/>
    <lineage>
        <taxon>Eukaryota</taxon>
        <taxon>Viridiplantae</taxon>
        <taxon>Streptophyta</taxon>
        <taxon>Embryophyta</taxon>
        <taxon>Tracheophyta</taxon>
        <taxon>Spermatophyta</taxon>
        <taxon>Magnoliopsida</taxon>
        <taxon>eudicotyledons</taxon>
        <taxon>Gunneridae</taxon>
        <taxon>Pentapetalae</taxon>
        <taxon>asterids</taxon>
        <taxon>campanulids</taxon>
        <taxon>Asterales</taxon>
        <taxon>Asteraceae</taxon>
        <taxon>Carduoideae</taxon>
        <taxon>Cardueae</taxon>
        <taxon>Carduinae</taxon>
        <taxon>Cynara</taxon>
    </lineage>
</organism>
<dbReference type="InterPro" id="IPR044806">
    <property type="entry name" value="WVD2/WDL1-4"/>
</dbReference>
<feature type="domain" description="TPX2 C-terminal" evidence="7">
    <location>
        <begin position="124"/>
        <end position="184"/>
    </location>
</feature>
<sequence>MDSGNLEAENAVIEVVEDVDTNVTDPQNLNKVDEQNLDSSSTRGDESCENVKNDPKTPNSVKVTTKGSGTSKNTTKVAKDGSSTSALARKPRPSLSQSLSFPAKTRTPGSMRTSIDGQPIKPRFYLKIEEKVHAKEVEETNLQAKSKENQEEEIKKLRKSLKFKAAPMPKFYKDPPPKPELKKIPTTRPKSPRLGRIKSSVAASVEQTDTVHSPHVARDQTMSPRIKPTNRNKETAASKKPNIKPLAKTSQVKTGKSKEKALKTEAKEEKVEGCVDVNTTQESGFGSSSTNQDMTPADIAVGG</sequence>
<dbReference type="PANTHER" id="PTHR46372:SF26">
    <property type="entry name" value="(WILD MALAYSIAN BANANA) HYPOTHETICAL PROTEIN"/>
    <property type="match status" value="1"/>
</dbReference>
<evidence type="ECO:0000256" key="3">
    <source>
        <dbReference type="ARBA" id="ARBA00022490"/>
    </source>
</evidence>
<feature type="compositionally biased region" description="Basic and acidic residues" evidence="6">
    <location>
        <begin position="43"/>
        <end position="55"/>
    </location>
</feature>